<keyword evidence="7" id="KW-0393">Immunoglobulin domain</keyword>
<dbReference type="InterPro" id="IPR013783">
    <property type="entry name" value="Ig-like_fold"/>
</dbReference>
<dbReference type="PANTHER" id="PTHR30251:SF5">
    <property type="entry name" value="FIMBRIAL CHAPARONE PROTEIN"/>
    <property type="match status" value="1"/>
</dbReference>
<dbReference type="PANTHER" id="PTHR30251">
    <property type="entry name" value="PILUS ASSEMBLY CHAPERONE"/>
    <property type="match status" value="1"/>
</dbReference>
<evidence type="ECO:0000256" key="6">
    <source>
        <dbReference type="ARBA" id="ARBA00023186"/>
    </source>
</evidence>
<dbReference type="Pfam" id="PF02753">
    <property type="entry name" value="PapD_C"/>
    <property type="match status" value="1"/>
</dbReference>
<evidence type="ECO:0000256" key="5">
    <source>
        <dbReference type="ARBA" id="ARBA00022764"/>
    </source>
</evidence>
<keyword evidence="12" id="KW-1185">Reference proteome</keyword>
<feature type="domain" description="Pili assembly chaperone N-terminal" evidence="9">
    <location>
        <begin position="23"/>
        <end position="141"/>
    </location>
</feature>
<keyword evidence="5" id="KW-0574">Periplasm</keyword>
<dbReference type="InterPro" id="IPR001829">
    <property type="entry name" value="Pili_assmbl_chaperone_bac"/>
</dbReference>
<evidence type="ECO:0000256" key="4">
    <source>
        <dbReference type="ARBA" id="ARBA00022729"/>
    </source>
</evidence>
<sequence length="248" mass="27910">MKKIVLLLVSTILFSKFSLAQIGFDRSRIIFDASTRSSQSLVLRNEDSVSPFLAQAWIEDERGQKIVSPLAALPVLQRLDPQEEKMLRISPIGSDANLASDRETMYFLNVVGVPPKSPDNLNEVSMVIQSKLKLFYRPAGLPKYKENQWFIDIVVKKTGTNTIVLENPSPFYSVIYGFVDARGKTVEKDINLKPFGTSEVRSFNAGNSFSMLLIDDYGASIKMNYSCNSSNICYGEYADELRRARVKK</sequence>
<evidence type="ECO:0000256" key="1">
    <source>
        <dbReference type="ARBA" id="ARBA00004418"/>
    </source>
</evidence>
<keyword evidence="3" id="KW-1029">Fimbrium biogenesis</keyword>
<evidence type="ECO:0000256" key="3">
    <source>
        <dbReference type="ARBA" id="ARBA00022558"/>
    </source>
</evidence>
<accession>A0ABY3X4G6</accession>
<evidence type="ECO:0000259" key="10">
    <source>
        <dbReference type="Pfam" id="PF02753"/>
    </source>
</evidence>
<dbReference type="PRINTS" id="PR00969">
    <property type="entry name" value="CHAPERONPILI"/>
</dbReference>
<evidence type="ECO:0000256" key="8">
    <source>
        <dbReference type="RuleBase" id="RU003918"/>
    </source>
</evidence>
<dbReference type="InterPro" id="IPR050643">
    <property type="entry name" value="Periplasmic_pilus_chap"/>
</dbReference>
<dbReference type="InterPro" id="IPR018046">
    <property type="entry name" value="Pili_assmbl_chaperone_CS"/>
</dbReference>
<dbReference type="EMBL" id="CP093379">
    <property type="protein sequence ID" value="UNM95641.1"/>
    <property type="molecule type" value="Genomic_DNA"/>
</dbReference>
<dbReference type="RefSeq" id="WP_242148089.1">
    <property type="nucleotide sequence ID" value="NZ_CP093379.1"/>
</dbReference>
<dbReference type="InterPro" id="IPR008962">
    <property type="entry name" value="PapD-like_sf"/>
</dbReference>
<reference evidence="11 12" key="1">
    <citation type="submission" date="2022-03" db="EMBL/GenBank/DDBJ databases">
        <title>Ignatzschineria rhizosphaerae HR5S32.</title>
        <authorList>
            <person name="Sun J.Q."/>
            <person name="Feng J.Y."/>
        </authorList>
    </citation>
    <scope>NUCLEOTIDE SEQUENCE [LARGE SCALE GENOMIC DNA]</scope>
    <source>
        <strain evidence="11 12">HR5S32</strain>
    </source>
</reference>
<dbReference type="InterPro" id="IPR016147">
    <property type="entry name" value="Pili_assmbl_chaperone_N"/>
</dbReference>
<keyword evidence="6 8" id="KW-0143">Chaperone</keyword>
<protein>
    <submittedName>
        <fullName evidence="11">Molecular chaperone</fullName>
    </submittedName>
</protein>
<evidence type="ECO:0000259" key="9">
    <source>
        <dbReference type="Pfam" id="PF00345"/>
    </source>
</evidence>
<comment type="subcellular location">
    <subcellularLocation>
        <location evidence="1 8">Periplasm</location>
    </subcellularLocation>
</comment>
<evidence type="ECO:0000313" key="12">
    <source>
        <dbReference type="Proteomes" id="UP000829542"/>
    </source>
</evidence>
<dbReference type="InterPro" id="IPR016148">
    <property type="entry name" value="Pili_assmbl_chaperone_C"/>
</dbReference>
<evidence type="ECO:0000313" key="11">
    <source>
        <dbReference type="EMBL" id="UNM95641.1"/>
    </source>
</evidence>
<gene>
    <name evidence="11" type="ORF">MMG00_10495</name>
</gene>
<dbReference type="SUPFAM" id="SSF49354">
    <property type="entry name" value="PapD-like"/>
    <property type="match status" value="1"/>
</dbReference>
<dbReference type="SUPFAM" id="SSF49584">
    <property type="entry name" value="Periplasmic chaperone C-domain"/>
    <property type="match status" value="1"/>
</dbReference>
<proteinExistence type="inferred from homology"/>
<evidence type="ECO:0000256" key="7">
    <source>
        <dbReference type="ARBA" id="ARBA00023319"/>
    </source>
</evidence>
<dbReference type="Pfam" id="PF00345">
    <property type="entry name" value="PapD_N"/>
    <property type="match status" value="1"/>
</dbReference>
<dbReference type="PROSITE" id="PS00635">
    <property type="entry name" value="PILI_CHAPERONE"/>
    <property type="match status" value="1"/>
</dbReference>
<keyword evidence="4" id="KW-0732">Signal</keyword>
<feature type="domain" description="Pili assembly chaperone C-terminal" evidence="10">
    <location>
        <begin position="166"/>
        <end position="220"/>
    </location>
</feature>
<dbReference type="InterPro" id="IPR036316">
    <property type="entry name" value="Pili_assmbl_chap_C_dom_sf"/>
</dbReference>
<evidence type="ECO:0000256" key="2">
    <source>
        <dbReference type="ARBA" id="ARBA00007399"/>
    </source>
</evidence>
<comment type="similarity">
    <text evidence="2 8">Belongs to the periplasmic pilus chaperone family.</text>
</comment>
<name>A0ABY3X4G6_9GAMM</name>
<organism evidence="11 12">
    <name type="scientific">Ignatzschineria rhizosphaerae</name>
    <dbReference type="NCBI Taxonomy" id="2923279"/>
    <lineage>
        <taxon>Bacteria</taxon>
        <taxon>Pseudomonadati</taxon>
        <taxon>Pseudomonadota</taxon>
        <taxon>Gammaproteobacteria</taxon>
        <taxon>Cardiobacteriales</taxon>
        <taxon>Ignatzschineriaceae</taxon>
        <taxon>Ignatzschineria</taxon>
    </lineage>
</organism>
<dbReference type="Proteomes" id="UP000829542">
    <property type="component" value="Chromosome"/>
</dbReference>
<dbReference type="Gene3D" id="2.60.40.10">
    <property type="entry name" value="Immunoglobulins"/>
    <property type="match status" value="2"/>
</dbReference>